<sequence>MRRSSASPTIAAGDLEAIGALESGNWRTALRVLGAGRVADAYVGANLRTVARAMAFRAAGEHGRAWETLGVAAAGIARRQPGVPVVTTDVVRLALPPEHAGPAFRTIRLIWREQSELSNLRSLAADRPSGMPQDRHILVLAFVEYLSWLELDLDTSLTELTTDEGRPLVGQQLCELRDRRREGFLRSATDLRQLPLPRAGTMTKTVWGRAGGYHGLRRLALLELADRPEPPWTDSPAPASCPARTGARMAWMLAQAA</sequence>
<dbReference type="EMBL" id="SJJZ01000004">
    <property type="protein sequence ID" value="TCC04368.1"/>
    <property type="molecule type" value="Genomic_DNA"/>
</dbReference>
<comment type="caution">
    <text evidence="1">The sequence shown here is derived from an EMBL/GenBank/DDBJ whole genome shotgun (WGS) entry which is preliminary data.</text>
</comment>
<accession>A0A4R0H3X6</accession>
<dbReference type="Proteomes" id="UP000292346">
    <property type="component" value="Unassembled WGS sequence"/>
</dbReference>
<name>A0A4R0H3X6_9ACTN</name>
<organism evidence="1 2">
    <name type="scientific">Kribbella soli</name>
    <dbReference type="NCBI Taxonomy" id="1124743"/>
    <lineage>
        <taxon>Bacteria</taxon>
        <taxon>Bacillati</taxon>
        <taxon>Actinomycetota</taxon>
        <taxon>Actinomycetes</taxon>
        <taxon>Propionibacteriales</taxon>
        <taxon>Kribbellaceae</taxon>
        <taxon>Kribbella</taxon>
    </lineage>
</organism>
<evidence type="ECO:0000313" key="2">
    <source>
        <dbReference type="Proteomes" id="UP000292346"/>
    </source>
</evidence>
<keyword evidence="2" id="KW-1185">Reference proteome</keyword>
<dbReference type="AlphaFoldDB" id="A0A4R0H3X6"/>
<reference evidence="1 2" key="1">
    <citation type="submission" date="2019-02" db="EMBL/GenBank/DDBJ databases">
        <title>Kribbella capetownensis sp. nov. and Kribbella speibonae sp. nov., isolated from soil.</title>
        <authorList>
            <person name="Curtis S.M."/>
            <person name="Norton I."/>
            <person name="Everest G.J."/>
            <person name="Meyers P.R."/>
        </authorList>
    </citation>
    <scope>NUCLEOTIDE SEQUENCE [LARGE SCALE GENOMIC DNA]</scope>
    <source>
        <strain evidence="1 2">KCTC 29219</strain>
    </source>
</reference>
<gene>
    <name evidence="1" type="ORF">E0H45_35515</name>
</gene>
<proteinExistence type="predicted"/>
<dbReference type="RefSeq" id="WP_131345646.1">
    <property type="nucleotide sequence ID" value="NZ_SJJZ01000004.1"/>
</dbReference>
<protein>
    <submittedName>
        <fullName evidence="1">Uncharacterized protein</fullName>
    </submittedName>
</protein>
<evidence type="ECO:0000313" key="1">
    <source>
        <dbReference type="EMBL" id="TCC04368.1"/>
    </source>
</evidence>
<dbReference type="OrthoDB" id="3815364at2"/>